<evidence type="ECO:0000313" key="2">
    <source>
        <dbReference type="EMBL" id="TQM65671.1"/>
    </source>
</evidence>
<dbReference type="Gene3D" id="2.160.20.10">
    <property type="entry name" value="Single-stranded right-handed beta-helix, Pectin lyase-like"/>
    <property type="match status" value="1"/>
</dbReference>
<dbReference type="GO" id="GO:0016829">
    <property type="term" value="F:lyase activity"/>
    <property type="evidence" value="ECO:0007669"/>
    <property type="project" value="UniProtKB-KW"/>
</dbReference>
<dbReference type="Proteomes" id="UP000318331">
    <property type="component" value="Unassembled WGS sequence"/>
</dbReference>
<name>A0A543I545_9MICO</name>
<dbReference type="Pfam" id="PF12708">
    <property type="entry name" value="Pect-lyase_RHGA_epim"/>
    <property type="match status" value="1"/>
</dbReference>
<dbReference type="EMBL" id="VFPN01000001">
    <property type="protein sequence ID" value="TQM65671.1"/>
    <property type="molecule type" value="Genomic_DNA"/>
</dbReference>
<reference evidence="2 3" key="1">
    <citation type="submission" date="2019-06" db="EMBL/GenBank/DDBJ databases">
        <title>Sequencing the genomes of 1000 actinobacteria strains.</title>
        <authorList>
            <person name="Klenk H.-P."/>
        </authorList>
    </citation>
    <scope>NUCLEOTIDE SEQUENCE [LARGE SCALE GENOMIC DNA]</scope>
    <source>
        <strain evidence="2 3">DSM 18031</strain>
    </source>
</reference>
<keyword evidence="2" id="KW-0456">Lyase</keyword>
<evidence type="ECO:0000259" key="1">
    <source>
        <dbReference type="Pfam" id="PF12708"/>
    </source>
</evidence>
<comment type="caution">
    <text evidence="2">The sequence shown here is derived from an EMBL/GenBank/DDBJ whole genome shotgun (WGS) entry which is preliminary data.</text>
</comment>
<dbReference type="InterPro" id="IPR012334">
    <property type="entry name" value="Pectin_lyas_fold"/>
</dbReference>
<dbReference type="AlphaFoldDB" id="A0A543I545"/>
<sequence>MTQNLATNPQFDTVNAAGHPLGVAAEAHSVGNSSVSVPLVSSRTVVEGGKTVRFDFTSAHPDGTAARLELTDAPTVTGHEYTLIVLARGGTTRSDQEPAVNITPVLTGNAPARPSRPASTWHEYRLSQAAGSDQGTGLLASGAQPGDWIEVRSVCLVPEGNYTGPHFDGDMNTGVWDGIPHNSTSTLAGTALPVHSVTSYGARGDGVTDDTAAIQRALDVPTGETRTVHFPHGTYRITQQLTWDPYRAHLLGENATVYCDLTLPGDQPLDTFERFDSRTYAVRVLSTAPFFFGNPPISNRTVVHSGIEFLAPERDQNRTKACNGLFIAGQVDDNLHTNWGDLTYADGRRKNSNFTLSNMTFRGFGVAACIGSFTYMMGFRDCAFMFNRTAVYLPRDRSRDVPVAGERFDDRGERIYFDTCDFASMTYGNYTIDMEADQTFKFINCSFDWTAQLLRAGDMSLIDFTGCHFETPTAEFNRSAHYGYPVSATASQPQPYPYMKLEAKSLVSISQSFFLLNNRAEKAHYPINYLAEGDAWATLNIVESFMLFTEVTAISGGGMRVNISDPKFHVDNEHIPMLGLTPKHNKLHSGIYTPGAWEFSNGNMYGNTIDNVENQTGVDGMLCLYSVAGPHNLATLSVTAPLNGAKAVAGLCVDLCFGDLPTQRQPNTNITATGICAEYLDSSGTVLGRYSFNTAYVQFTPVTLKHHEWSRVSLVHYNDSTIWDHGVALNNVELAERVRFVITLRGGAAGNWLLMSNAHINTYG</sequence>
<keyword evidence="3" id="KW-1185">Reference proteome</keyword>
<gene>
    <name evidence="2" type="ORF">FB466_0480</name>
</gene>
<dbReference type="InterPro" id="IPR011050">
    <property type="entry name" value="Pectin_lyase_fold/virulence"/>
</dbReference>
<organism evidence="2 3">
    <name type="scientific">Klugiella xanthotipulae</name>
    <dbReference type="NCBI Taxonomy" id="244735"/>
    <lineage>
        <taxon>Bacteria</taxon>
        <taxon>Bacillati</taxon>
        <taxon>Actinomycetota</taxon>
        <taxon>Actinomycetes</taxon>
        <taxon>Micrococcales</taxon>
        <taxon>Microbacteriaceae</taxon>
        <taxon>Klugiella</taxon>
    </lineage>
</organism>
<dbReference type="SUPFAM" id="SSF51126">
    <property type="entry name" value="Pectin lyase-like"/>
    <property type="match status" value="1"/>
</dbReference>
<dbReference type="RefSeq" id="WP_211344741.1">
    <property type="nucleotide sequence ID" value="NZ_BAAAYS010000001.1"/>
</dbReference>
<proteinExistence type="predicted"/>
<evidence type="ECO:0000313" key="3">
    <source>
        <dbReference type="Proteomes" id="UP000318331"/>
    </source>
</evidence>
<dbReference type="InterPro" id="IPR024535">
    <property type="entry name" value="RHGA/B-epi-like_pectate_lyase"/>
</dbReference>
<protein>
    <submittedName>
        <fullName evidence="2">Pectate lyase-like protein</fullName>
    </submittedName>
</protein>
<feature type="domain" description="Rhamnogalacturonase A/B/Epimerase-like pectate lyase" evidence="1">
    <location>
        <begin position="196"/>
        <end position="255"/>
    </location>
</feature>
<accession>A0A543I545</accession>